<protein>
    <submittedName>
        <fullName evidence="7">Carnitine acetyl transferase</fullName>
    </submittedName>
</protein>
<dbReference type="Proteomes" id="UP000076722">
    <property type="component" value="Unassembled WGS sequence"/>
</dbReference>
<dbReference type="InterPro" id="IPR042231">
    <property type="entry name" value="Cho/carn_acyl_trans_2"/>
</dbReference>
<accession>A0A164YKZ1</accession>
<dbReference type="SUPFAM" id="SSF52777">
    <property type="entry name" value="CoA-dependent acyltransferases"/>
    <property type="match status" value="2"/>
</dbReference>
<organism evidence="7 8">
    <name type="scientific">Sistotremastrum niveocremeum HHB9708</name>
    <dbReference type="NCBI Taxonomy" id="1314777"/>
    <lineage>
        <taxon>Eukaryota</taxon>
        <taxon>Fungi</taxon>
        <taxon>Dikarya</taxon>
        <taxon>Basidiomycota</taxon>
        <taxon>Agaricomycotina</taxon>
        <taxon>Agaricomycetes</taxon>
        <taxon>Sistotremastrales</taxon>
        <taxon>Sistotremastraceae</taxon>
        <taxon>Sertulicium</taxon>
        <taxon>Sertulicium niveocremeum</taxon>
    </lineage>
</organism>
<sequence length="617" mass="69764">MATRSAHWKSLAPFPPAGTPTFAQQQSLEKLPVPRLDATFDKLKKSLRPLAWSDEEYNSTIKKVDEFGNGLASELQKRLEARRNEEGRDHWLEEWWDDAAYLSYRDSVVVNVSYYYGFTPHPEHLPQGQVNRAAALTRSALLFRQNYKQGLMEPDMVKEGPLCMDTWRWMFDCCRIPGLDSKDFSVSYASEDPQGTGGSVIVLRKGRIWKINAGTNGSLLSTAQLKQQFQYIIDHTSQNYPDIGVFTAWNRDEWANAYAELISDSHNEEISREIHRSAFIVCLDSGKPEDIIDFSRALWHGGVHGEELGNRWCDKPCQFIVFENGKAGIMGEHSIMDGTPVVRLTDNVVESLHDPNFDHGAASSTLPPPTPLDWNVSDKTQKAIGVAKEYTDDLVNSQTMGYVLTDYGKDAIKAFGVSPDSWTQMIIQLAFWRLNGGDKKKRLGGTYEAATTRRFLKGRTECVRIVTSEPDAFCMGMDDKSLTDDERKKRLQTAAKLHIQHAKEAGKGQGVDRHLMGLRKSLKDGEELPALYSDPLFQRSSKWVLSTSAIWSKHFPSYGWGEVVPDGFGVAYMTGYPDRLQFTITSRKEMPNARFCEELTRAANDMRALFVEQKSRL</sequence>
<dbReference type="AlphaFoldDB" id="A0A164YKZ1"/>
<keyword evidence="2 7" id="KW-0808">Transferase</keyword>
<reference evidence="7 8" key="1">
    <citation type="journal article" date="2016" name="Mol. Biol. Evol.">
        <title>Comparative Genomics of Early-Diverging Mushroom-Forming Fungi Provides Insights into the Origins of Lignocellulose Decay Capabilities.</title>
        <authorList>
            <person name="Nagy L.G."/>
            <person name="Riley R."/>
            <person name="Tritt A."/>
            <person name="Adam C."/>
            <person name="Daum C."/>
            <person name="Floudas D."/>
            <person name="Sun H."/>
            <person name="Yadav J.S."/>
            <person name="Pangilinan J."/>
            <person name="Larsson K.H."/>
            <person name="Matsuura K."/>
            <person name="Barry K."/>
            <person name="Labutti K."/>
            <person name="Kuo R."/>
            <person name="Ohm R.A."/>
            <person name="Bhattacharya S.S."/>
            <person name="Shirouzu T."/>
            <person name="Yoshinaga Y."/>
            <person name="Martin F.M."/>
            <person name="Grigoriev I.V."/>
            <person name="Hibbett D.S."/>
        </authorList>
    </citation>
    <scope>NUCLEOTIDE SEQUENCE [LARGE SCALE GENOMIC DNA]</scope>
    <source>
        <strain evidence="7 8">HHB9708</strain>
    </source>
</reference>
<keyword evidence="8" id="KW-1185">Reference proteome</keyword>
<evidence type="ECO:0000256" key="4">
    <source>
        <dbReference type="PIRSR" id="PIRSR600542-1"/>
    </source>
</evidence>
<dbReference type="InterPro" id="IPR000542">
    <property type="entry name" value="Carn_acyl_trans"/>
</dbReference>
<evidence type="ECO:0000313" key="7">
    <source>
        <dbReference type="EMBL" id="KZS97016.1"/>
    </source>
</evidence>
<dbReference type="InterPro" id="IPR039551">
    <property type="entry name" value="Cho/carn_acyl_trans"/>
</dbReference>
<feature type="region of interest" description="Disordered" evidence="5">
    <location>
        <begin position="1"/>
        <end position="25"/>
    </location>
</feature>
<dbReference type="Pfam" id="PF00755">
    <property type="entry name" value="Carn_acyltransf"/>
    <property type="match status" value="1"/>
</dbReference>
<dbReference type="Gene3D" id="3.30.559.70">
    <property type="entry name" value="Choline/Carnitine o-acyltransferase, domain 2"/>
    <property type="match status" value="1"/>
</dbReference>
<evidence type="ECO:0000313" key="8">
    <source>
        <dbReference type="Proteomes" id="UP000076722"/>
    </source>
</evidence>
<evidence type="ECO:0000256" key="5">
    <source>
        <dbReference type="SAM" id="MobiDB-lite"/>
    </source>
</evidence>
<dbReference type="OrthoDB" id="240216at2759"/>
<evidence type="ECO:0000256" key="3">
    <source>
        <dbReference type="ARBA" id="ARBA00023315"/>
    </source>
</evidence>
<name>A0A164YKZ1_9AGAM</name>
<dbReference type="STRING" id="1314777.A0A164YKZ1"/>
<dbReference type="Gene3D" id="3.30.559.10">
    <property type="entry name" value="Chloramphenicol acetyltransferase-like domain"/>
    <property type="match status" value="1"/>
</dbReference>
<gene>
    <name evidence="7" type="ORF">SISNIDRAFT_463715</name>
</gene>
<feature type="domain" description="Choline/carnitine acyltransferase" evidence="6">
    <location>
        <begin position="31"/>
        <end position="600"/>
    </location>
</feature>
<feature type="active site" description="Proton acceptor" evidence="4">
    <location>
        <position position="333"/>
    </location>
</feature>
<evidence type="ECO:0000256" key="2">
    <source>
        <dbReference type="ARBA" id="ARBA00022679"/>
    </source>
</evidence>
<dbReference type="EMBL" id="KV419398">
    <property type="protein sequence ID" value="KZS97016.1"/>
    <property type="molecule type" value="Genomic_DNA"/>
</dbReference>
<dbReference type="GO" id="GO:0016746">
    <property type="term" value="F:acyltransferase activity"/>
    <property type="evidence" value="ECO:0007669"/>
    <property type="project" value="UniProtKB-KW"/>
</dbReference>
<dbReference type="PANTHER" id="PTHR22589:SF103">
    <property type="entry name" value="CARNITINE O-ACETYL-TRANSFERASE, ISOFORM A-RELATED"/>
    <property type="match status" value="1"/>
</dbReference>
<evidence type="ECO:0000259" key="6">
    <source>
        <dbReference type="Pfam" id="PF00755"/>
    </source>
</evidence>
<evidence type="ECO:0000256" key="1">
    <source>
        <dbReference type="ARBA" id="ARBA00005232"/>
    </source>
</evidence>
<proteinExistence type="inferred from homology"/>
<comment type="similarity">
    <text evidence="1">Belongs to the carnitine/choline acetyltransferase family.</text>
</comment>
<dbReference type="PANTHER" id="PTHR22589">
    <property type="entry name" value="CARNITINE O-ACYLTRANSFERASE"/>
    <property type="match status" value="1"/>
</dbReference>
<keyword evidence="3" id="KW-0012">Acyltransferase</keyword>
<dbReference type="InterPro" id="IPR023213">
    <property type="entry name" value="CAT-like_dom_sf"/>
</dbReference>